<keyword evidence="1" id="KW-0812">Transmembrane</keyword>
<keyword evidence="1" id="KW-1133">Transmembrane helix</keyword>
<name>A0A0P9DMI5_9CHLR</name>
<feature type="transmembrane region" description="Helical" evidence="1">
    <location>
        <begin position="6"/>
        <end position="23"/>
    </location>
</feature>
<dbReference type="Proteomes" id="UP000050509">
    <property type="component" value="Unassembled WGS sequence"/>
</dbReference>
<keyword evidence="3" id="KW-1185">Reference proteome</keyword>
<feature type="transmembrane region" description="Helical" evidence="1">
    <location>
        <begin position="71"/>
        <end position="92"/>
    </location>
</feature>
<evidence type="ECO:0000313" key="2">
    <source>
        <dbReference type="EMBL" id="KPV51294.1"/>
    </source>
</evidence>
<feature type="transmembrane region" description="Helical" evidence="1">
    <location>
        <begin position="132"/>
        <end position="159"/>
    </location>
</feature>
<dbReference type="GO" id="GO:0008233">
    <property type="term" value="F:peptidase activity"/>
    <property type="evidence" value="ECO:0007669"/>
    <property type="project" value="InterPro"/>
</dbReference>
<sequence>MVAALLAAAIPTAVYSVLIWWLDRYEKEPLWLIVVAFVWGSLPAIGISLLFEIVLEIPLAASPVGPDVAAWGVSPLVEEPIKALALVALFLFMRQEFDGVLDGIVYGSLVGFGFSMTENLLYFLHYPSNLGALFWVRSIFFGLNHAFFTSLVGMALGAVRFRPERALRFSALSIGLAMAILFHALHNFATRFQLPGLFASWLVQSSGVLVVLAIAILAWRNERNWIEQELREEVSEGVLSEEEYAEISEPGLRVRRQFHTLVAEGWGSYRQVRRLHHLATKLAFCKTQLQMADQRHTCDDRDRLRAQIVALRRVMAE</sequence>
<dbReference type="EMBL" id="LJCR01000978">
    <property type="protein sequence ID" value="KPV51294.1"/>
    <property type="molecule type" value="Genomic_DNA"/>
</dbReference>
<evidence type="ECO:0008006" key="4">
    <source>
        <dbReference type="Google" id="ProtNLM"/>
    </source>
</evidence>
<dbReference type="PANTHER" id="PTHR36844">
    <property type="entry name" value="PROTEASE PRSW"/>
    <property type="match status" value="1"/>
</dbReference>
<dbReference type="Pfam" id="PF13367">
    <property type="entry name" value="PrsW-protease"/>
    <property type="match status" value="1"/>
</dbReference>
<organism evidence="2 3">
    <name type="scientific">Kouleothrix aurantiaca</name>
    <dbReference type="NCBI Taxonomy" id="186479"/>
    <lineage>
        <taxon>Bacteria</taxon>
        <taxon>Bacillati</taxon>
        <taxon>Chloroflexota</taxon>
        <taxon>Chloroflexia</taxon>
        <taxon>Chloroflexales</taxon>
        <taxon>Roseiflexineae</taxon>
        <taxon>Roseiflexaceae</taxon>
        <taxon>Kouleothrix</taxon>
    </lineage>
</organism>
<gene>
    <name evidence="2" type="ORF">SE17_22035</name>
</gene>
<dbReference type="PANTHER" id="PTHR36844:SF1">
    <property type="entry name" value="PROTEASE PRSW"/>
    <property type="match status" value="1"/>
</dbReference>
<protein>
    <recommendedName>
        <fullName evidence="4">PrsW family intramembrane metalloprotease</fullName>
    </recommendedName>
</protein>
<evidence type="ECO:0000256" key="1">
    <source>
        <dbReference type="SAM" id="Phobius"/>
    </source>
</evidence>
<feature type="transmembrane region" description="Helical" evidence="1">
    <location>
        <begin position="30"/>
        <end position="51"/>
    </location>
</feature>
<dbReference type="AlphaFoldDB" id="A0A0P9DMI5"/>
<feature type="transmembrane region" description="Helical" evidence="1">
    <location>
        <begin position="104"/>
        <end position="126"/>
    </location>
</feature>
<keyword evidence="1" id="KW-0472">Membrane</keyword>
<comment type="caution">
    <text evidence="2">The sequence shown here is derived from an EMBL/GenBank/DDBJ whole genome shotgun (WGS) entry which is preliminary data.</text>
</comment>
<evidence type="ECO:0000313" key="3">
    <source>
        <dbReference type="Proteomes" id="UP000050509"/>
    </source>
</evidence>
<proteinExistence type="predicted"/>
<feature type="transmembrane region" description="Helical" evidence="1">
    <location>
        <begin position="198"/>
        <end position="219"/>
    </location>
</feature>
<reference evidence="2 3" key="1">
    <citation type="submission" date="2015-09" db="EMBL/GenBank/DDBJ databases">
        <title>Draft genome sequence of Kouleothrix aurantiaca JCM 19913.</title>
        <authorList>
            <person name="Hemp J."/>
        </authorList>
    </citation>
    <scope>NUCLEOTIDE SEQUENCE [LARGE SCALE GENOMIC DNA]</scope>
    <source>
        <strain evidence="2 3">COM-B</strain>
    </source>
</reference>
<accession>A0A0P9DMI5</accession>
<feature type="transmembrane region" description="Helical" evidence="1">
    <location>
        <begin position="166"/>
        <end position="186"/>
    </location>
</feature>
<dbReference type="InterPro" id="IPR026898">
    <property type="entry name" value="PrsW"/>
</dbReference>